<dbReference type="AlphaFoldDB" id="A0A8H2QEW2"/>
<keyword evidence="3" id="KW-1185">Reference proteome</keyword>
<evidence type="ECO:0000313" key="3">
    <source>
        <dbReference type="Proteomes" id="UP000323324"/>
    </source>
</evidence>
<proteinExistence type="predicted"/>
<organism evidence="2 3">
    <name type="scientific">Bizionia saleffrena</name>
    <dbReference type="NCBI Taxonomy" id="291189"/>
    <lineage>
        <taxon>Bacteria</taxon>
        <taxon>Pseudomonadati</taxon>
        <taxon>Bacteroidota</taxon>
        <taxon>Flavobacteriia</taxon>
        <taxon>Flavobacteriales</taxon>
        <taxon>Flavobacteriaceae</taxon>
        <taxon>Bizionia</taxon>
    </lineage>
</organism>
<evidence type="ECO:0008006" key="4">
    <source>
        <dbReference type="Google" id="ProtNLM"/>
    </source>
</evidence>
<feature type="chain" id="PRO_5034652045" description="DUF4412 domain-containing protein" evidence="1">
    <location>
        <begin position="20"/>
        <end position="217"/>
    </location>
</feature>
<gene>
    <name evidence="2" type="ORF">ES676_08750</name>
</gene>
<reference evidence="2 3" key="1">
    <citation type="submission" date="2019-08" db="EMBL/GenBank/DDBJ databases">
        <title>Genomes of Antarctic Bizionia species.</title>
        <authorList>
            <person name="Bowman J.P."/>
        </authorList>
    </citation>
    <scope>NUCLEOTIDE SEQUENCE [LARGE SCALE GENOMIC DNA]</scope>
    <source>
        <strain evidence="2 3">HFD</strain>
    </source>
</reference>
<accession>A0A8H2QEW2</accession>
<dbReference type="EMBL" id="VSKM01000008">
    <property type="protein sequence ID" value="TYB73822.1"/>
    <property type="molecule type" value="Genomic_DNA"/>
</dbReference>
<keyword evidence="1" id="KW-0732">Signal</keyword>
<evidence type="ECO:0000256" key="1">
    <source>
        <dbReference type="SAM" id="SignalP"/>
    </source>
</evidence>
<dbReference type="Proteomes" id="UP000323324">
    <property type="component" value="Unassembled WGS sequence"/>
</dbReference>
<protein>
    <recommendedName>
        <fullName evidence="4">DUF4412 domain-containing protein</fullName>
    </recommendedName>
</protein>
<feature type="signal peptide" evidence="1">
    <location>
        <begin position="1"/>
        <end position="19"/>
    </location>
</feature>
<comment type="caution">
    <text evidence="2">The sequence shown here is derived from an EMBL/GenBank/DDBJ whole genome shotgun (WGS) entry which is preliminary data.</text>
</comment>
<dbReference type="RefSeq" id="WP_148369948.1">
    <property type="nucleotide sequence ID" value="NZ_VSKM01000008.1"/>
</dbReference>
<name>A0A8H2QEW2_9FLAO</name>
<sequence length="217" mass="24124">MKKSILLLLAVTLSFTSFAQDKLTEGTVISTQTMSSDDEAMNSQLAMVGEVVTTTYIKEKKSRSEVSSPMTGDVVTITDTETKKMLMLMDNPMSGKSYMEMSTDSKAAQVENIEVTNRDDKKTVLGYECEGYDVIMTAGGQTVEMTLYTTKSITAYSQQSQMYGDKIEGFPMYFVLNMSQMGKNITIENTVTEIKEEAVSSDKFNMTPPEGYTEMKQ</sequence>
<evidence type="ECO:0000313" key="2">
    <source>
        <dbReference type="EMBL" id="TYB73822.1"/>
    </source>
</evidence>